<feature type="compositionally biased region" description="Polar residues" evidence="1">
    <location>
        <begin position="91"/>
        <end position="101"/>
    </location>
</feature>
<comment type="caution">
    <text evidence="2">The sequence shown here is derived from an EMBL/GenBank/DDBJ whole genome shotgun (WGS) entry which is preliminary data.</text>
</comment>
<evidence type="ECO:0000256" key="1">
    <source>
        <dbReference type="SAM" id="MobiDB-lite"/>
    </source>
</evidence>
<evidence type="ECO:0000313" key="3">
    <source>
        <dbReference type="Proteomes" id="UP000270230"/>
    </source>
</evidence>
<dbReference type="AlphaFoldDB" id="A0A3M7CAM3"/>
<dbReference type="EMBL" id="QWIN01000632">
    <property type="protein sequence ID" value="RMY48890.1"/>
    <property type="molecule type" value="Genomic_DNA"/>
</dbReference>
<organism evidence="2 3">
    <name type="scientific">Hortaea werneckii</name>
    <name type="common">Black yeast</name>
    <name type="synonym">Cladosporium werneckii</name>
    <dbReference type="NCBI Taxonomy" id="91943"/>
    <lineage>
        <taxon>Eukaryota</taxon>
        <taxon>Fungi</taxon>
        <taxon>Dikarya</taxon>
        <taxon>Ascomycota</taxon>
        <taxon>Pezizomycotina</taxon>
        <taxon>Dothideomycetes</taxon>
        <taxon>Dothideomycetidae</taxon>
        <taxon>Mycosphaerellales</taxon>
        <taxon>Teratosphaeriaceae</taxon>
        <taxon>Hortaea</taxon>
    </lineage>
</organism>
<reference evidence="2 3" key="1">
    <citation type="journal article" date="2018" name="BMC Genomics">
        <title>Genomic evidence for intraspecific hybridization in a clonal and extremely halotolerant yeast.</title>
        <authorList>
            <person name="Gostincar C."/>
            <person name="Stajich J.E."/>
            <person name="Zupancic J."/>
            <person name="Zalar P."/>
            <person name="Gunde-Cimerman N."/>
        </authorList>
    </citation>
    <scope>NUCLEOTIDE SEQUENCE [LARGE SCALE GENOMIC DNA]</scope>
    <source>
        <strain evidence="2 3">EXF-151</strain>
    </source>
</reference>
<gene>
    <name evidence="2" type="ORF">D0865_07826</name>
</gene>
<dbReference type="VEuPathDB" id="FungiDB:BTJ68_08837"/>
<protein>
    <submittedName>
        <fullName evidence="2">Uncharacterized protein</fullName>
    </submittedName>
</protein>
<dbReference type="OrthoDB" id="4828117at2759"/>
<accession>A0A3M7CAM3</accession>
<evidence type="ECO:0000313" key="2">
    <source>
        <dbReference type="EMBL" id="RMY48890.1"/>
    </source>
</evidence>
<proteinExistence type="predicted"/>
<sequence>MPGTVNWDNVETWQRVVAAIVATGVKIDLKSTAMYYGTTYDTLENRKCFRKIKKLSAELKEEVDSGERGEVKAKLATPRKPKTPRKDALSSVANGRVSKTSPTKKKGAIKQEQPAYTDTSFFHDTEGSDLNSFIMNDIGSFDAENAAFLGGELELN</sequence>
<feature type="compositionally biased region" description="Basic and acidic residues" evidence="1">
    <location>
        <begin position="59"/>
        <end position="73"/>
    </location>
</feature>
<feature type="region of interest" description="Disordered" evidence="1">
    <location>
        <begin position="59"/>
        <end position="112"/>
    </location>
</feature>
<name>A0A3M7CAM3_HORWE</name>
<dbReference type="Proteomes" id="UP000270230">
    <property type="component" value="Unassembled WGS sequence"/>
</dbReference>